<dbReference type="EMBL" id="PRLE01000002">
    <property type="protein sequence ID" value="RAW60202.1"/>
    <property type="molecule type" value="Genomic_DNA"/>
</dbReference>
<name>A0A329UEQ8_9FIRM</name>
<evidence type="ECO:0000313" key="1">
    <source>
        <dbReference type="EMBL" id="RAW60202.1"/>
    </source>
</evidence>
<dbReference type="Pfam" id="PF18928">
    <property type="entry name" value="DUF5677"/>
    <property type="match status" value="1"/>
</dbReference>
<sequence length="208" mass="24669">MCGIATYAYKRISELIEHQLYNEISGRSIIRNIIEDYIIMKYLLKHEKEKPTIWDEYQYYGIGLYKLVMERERSNPCSFKDGHVNYVLLQCLVNEYCDEEFIDMDTSYFDKQNIRLKAKDVGEEELYGLFYDYDSSFEHGLWGAIRESSLLKCDNPAHQFHLVLDSDNEQKLPSVWKDCVRTMNKILMLLNNELSIPTQLLSEVKKFE</sequence>
<dbReference type="InterPro" id="IPR043733">
    <property type="entry name" value="DUF5677"/>
</dbReference>
<dbReference type="Proteomes" id="UP000250583">
    <property type="component" value="Unassembled WGS sequence"/>
</dbReference>
<proteinExistence type="predicted"/>
<protein>
    <submittedName>
        <fullName evidence="1">Uncharacterized protein</fullName>
    </submittedName>
</protein>
<comment type="caution">
    <text evidence="1">The sequence shown here is derived from an EMBL/GenBank/DDBJ whole genome shotgun (WGS) entry which is preliminary data.</text>
</comment>
<organism evidence="1 2">
    <name type="scientific">Faecalibacterium prausnitzii</name>
    <dbReference type="NCBI Taxonomy" id="853"/>
    <lineage>
        <taxon>Bacteria</taxon>
        <taxon>Bacillati</taxon>
        <taxon>Bacillota</taxon>
        <taxon>Clostridia</taxon>
        <taxon>Eubacteriales</taxon>
        <taxon>Oscillospiraceae</taxon>
        <taxon>Faecalibacterium</taxon>
    </lineage>
</organism>
<dbReference type="RefSeq" id="WP_112148153.1">
    <property type="nucleotide sequence ID" value="NZ_PRLE01000002.1"/>
</dbReference>
<dbReference type="AlphaFoldDB" id="A0A329UEQ8"/>
<gene>
    <name evidence="1" type="ORF">C4N22_04695</name>
</gene>
<reference evidence="1 2" key="1">
    <citation type="submission" date="2018-02" db="EMBL/GenBank/DDBJ databases">
        <title>Complete genome sequencing of Faecalibacterium prausnitzii strains isolated from the human gut.</title>
        <authorList>
            <person name="Fitzgerald B.C."/>
            <person name="Shkoporov A.N."/>
            <person name="Ross P.R."/>
            <person name="Hill C."/>
        </authorList>
    </citation>
    <scope>NUCLEOTIDE SEQUENCE [LARGE SCALE GENOMIC DNA]</scope>
    <source>
        <strain evidence="1 2">APC923/61-1</strain>
    </source>
</reference>
<accession>A0A329UEQ8</accession>
<evidence type="ECO:0000313" key="2">
    <source>
        <dbReference type="Proteomes" id="UP000250583"/>
    </source>
</evidence>